<dbReference type="RefSeq" id="WP_131198686.1">
    <property type="nucleotide sequence ID" value="NZ_QJUL01000030.1"/>
</dbReference>
<dbReference type="OrthoDB" id="8557870at2"/>
<organism evidence="2 3">
    <name type="scientific">Phytopseudomonas dryadis</name>
    <dbReference type="NCBI Taxonomy" id="2487520"/>
    <lineage>
        <taxon>Bacteria</taxon>
        <taxon>Pseudomonadati</taxon>
        <taxon>Pseudomonadota</taxon>
        <taxon>Gammaproteobacteria</taxon>
        <taxon>Pseudomonadales</taxon>
        <taxon>Pseudomonadaceae</taxon>
        <taxon>Phytopseudomonas</taxon>
    </lineage>
</organism>
<gene>
    <name evidence="2" type="ORF">DNK44_18295</name>
</gene>
<sequence>MFQIDNPFTRGYQMPHIIRTLLITYADDSPPVWRPLHSSQAHLPDDEITMCACLVGNDFALVTEGQEVPEGLEAQCQSEGLARTAVYAVVAEDFDGQQVHVGDTYSEAAAREVVRQLTFETGFYSRCWEISSAHISDEALRYLAGLAVLSAPSRMLFVPFHIPDSRAIGVKLIATPWNDENLQMLYGTTAGRLLEEHRKRSVPECLVEVLHLAALADVRMLIFDPDASMLDGLTLYEDE</sequence>
<evidence type="ECO:0000313" key="2">
    <source>
        <dbReference type="EMBL" id="TBU88449.1"/>
    </source>
</evidence>
<reference evidence="2 3" key="1">
    <citation type="submission" date="2018-06" db="EMBL/GenBank/DDBJ databases">
        <title>Three novel Pseudomonas species isolated from symptomatic oak.</title>
        <authorList>
            <person name="Bueno-Gonzalez V."/>
            <person name="Brady C."/>
        </authorList>
    </citation>
    <scope>NUCLEOTIDE SEQUENCE [LARGE SCALE GENOMIC DNA]</scope>
    <source>
        <strain evidence="2 3">P6B</strain>
    </source>
</reference>
<accession>A0A4Q9QW72</accession>
<protein>
    <submittedName>
        <fullName evidence="2">ABC transporter substrate-binding protein</fullName>
    </submittedName>
</protein>
<evidence type="ECO:0000313" key="3">
    <source>
        <dbReference type="Proteomes" id="UP000293172"/>
    </source>
</evidence>
<dbReference type="Proteomes" id="UP000293172">
    <property type="component" value="Unassembled WGS sequence"/>
</dbReference>
<proteinExistence type="predicted"/>
<name>A0A4Q9QW72_9GAMM</name>
<dbReference type="InterPro" id="IPR046025">
    <property type="entry name" value="DUF5983"/>
</dbReference>
<feature type="domain" description="DUF5983" evidence="1">
    <location>
        <begin position="127"/>
        <end position="237"/>
    </location>
</feature>
<dbReference type="AlphaFoldDB" id="A0A4Q9QW72"/>
<evidence type="ECO:0000259" key="1">
    <source>
        <dbReference type="Pfam" id="PF19419"/>
    </source>
</evidence>
<dbReference type="Pfam" id="PF19419">
    <property type="entry name" value="DUF5983"/>
    <property type="match status" value="1"/>
</dbReference>
<dbReference type="EMBL" id="QJUL01000030">
    <property type="protein sequence ID" value="TBU88449.1"/>
    <property type="molecule type" value="Genomic_DNA"/>
</dbReference>
<comment type="caution">
    <text evidence="2">The sequence shown here is derived from an EMBL/GenBank/DDBJ whole genome shotgun (WGS) entry which is preliminary data.</text>
</comment>